<comment type="subcellular location">
    <subcellularLocation>
        <location evidence="1">Membrane</location>
        <topology evidence="1">Multi-pass membrane protein</topology>
    </subcellularLocation>
</comment>
<dbReference type="PANTHER" id="PTHR43791:SF70">
    <property type="entry name" value="MAJOR FACILITATOR SUPERFAMILY (MFS) PROFILE DOMAIN-CONTAINING PROTEIN"/>
    <property type="match status" value="1"/>
</dbReference>
<dbReference type="EMBL" id="LVYI01000009">
    <property type="protein sequence ID" value="OAP56497.1"/>
    <property type="molecule type" value="Genomic_DNA"/>
</dbReference>
<evidence type="ECO:0000313" key="7">
    <source>
        <dbReference type="EMBL" id="OAP56497.1"/>
    </source>
</evidence>
<evidence type="ECO:0000256" key="2">
    <source>
        <dbReference type="ARBA" id="ARBA00022448"/>
    </source>
</evidence>
<dbReference type="InterPro" id="IPR011701">
    <property type="entry name" value="MFS"/>
</dbReference>
<name>A0A178Z9P0_9EURO</name>
<evidence type="ECO:0000313" key="8">
    <source>
        <dbReference type="Proteomes" id="UP000078343"/>
    </source>
</evidence>
<keyword evidence="8" id="KW-1185">Reference proteome</keyword>
<dbReference type="Gene3D" id="1.20.1250.20">
    <property type="entry name" value="MFS general substrate transporter like domains"/>
    <property type="match status" value="1"/>
</dbReference>
<gene>
    <name evidence="7" type="ORF">AYL99_09676</name>
</gene>
<dbReference type="SUPFAM" id="SSF103473">
    <property type="entry name" value="MFS general substrate transporter"/>
    <property type="match status" value="1"/>
</dbReference>
<feature type="transmembrane region" description="Helical" evidence="6">
    <location>
        <begin position="278"/>
        <end position="302"/>
    </location>
</feature>
<dbReference type="Pfam" id="PF07690">
    <property type="entry name" value="MFS_1"/>
    <property type="match status" value="1"/>
</dbReference>
<evidence type="ECO:0000256" key="6">
    <source>
        <dbReference type="SAM" id="Phobius"/>
    </source>
</evidence>
<evidence type="ECO:0000256" key="5">
    <source>
        <dbReference type="ARBA" id="ARBA00023136"/>
    </source>
</evidence>
<comment type="caution">
    <text evidence="7">The sequence shown here is derived from an EMBL/GenBank/DDBJ whole genome shotgun (WGS) entry which is preliminary data.</text>
</comment>
<feature type="transmembrane region" description="Helical" evidence="6">
    <location>
        <begin position="314"/>
        <end position="331"/>
    </location>
</feature>
<dbReference type="OrthoDB" id="1932925at2759"/>
<reference evidence="7 8" key="1">
    <citation type="submission" date="2016-04" db="EMBL/GenBank/DDBJ databases">
        <title>Draft genome of Fonsecaea erecta CBS 125763.</title>
        <authorList>
            <person name="Weiss V.A."/>
            <person name="Vicente V.A."/>
            <person name="Raittz R.T."/>
            <person name="Moreno L.F."/>
            <person name="De Souza E.M."/>
            <person name="Pedrosa F.O."/>
            <person name="Steffens M.B."/>
            <person name="Faoro H."/>
            <person name="Tadra-Sfeir M.Z."/>
            <person name="Najafzadeh M.J."/>
            <person name="Felipe M.S."/>
            <person name="Teixeira M."/>
            <person name="Sun J."/>
            <person name="Xi L."/>
            <person name="Gomes R."/>
            <person name="De Azevedo C.M."/>
            <person name="Salgado C.G."/>
            <person name="Da Silva M.B."/>
            <person name="Nascimento M.F."/>
            <person name="Queiroz-Telles F."/>
            <person name="Attili D.S."/>
            <person name="Gorbushina A."/>
        </authorList>
    </citation>
    <scope>NUCLEOTIDE SEQUENCE [LARGE SCALE GENOMIC DNA]</scope>
    <source>
        <strain evidence="7 8">CBS 125763</strain>
    </source>
</reference>
<dbReference type="GO" id="GO:0022857">
    <property type="term" value="F:transmembrane transporter activity"/>
    <property type="evidence" value="ECO:0007669"/>
    <property type="project" value="InterPro"/>
</dbReference>
<feature type="transmembrane region" description="Helical" evidence="6">
    <location>
        <begin position="142"/>
        <end position="166"/>
    </location>
</feature>
<dbReference type="RefSeq" id="XP_018689864.1">
    <property type="nucleotide sequence ID" value="XM_018841183.1"/>
</dbReference>
<keyword evidence="5 6" id="KW-0472">Membrane</keyword>
<evidence type="ECO:0000256" key="4">
    <source>
        <dbReference type="ARBA" id="ARBA00022989"/>
    </source>
</evidence>
<keyword evidence="3 6" id="KW-0812">Transmembrane</keyword>
<dbReference type="InterPro" id="IPR036259">
    <property type="entry name" value="MFS_trans_sf"/>
</dbReference>
<feature type="transmembrane region" description="Helical" evidence="6">
    <location>
        <begin position="368"/>
        <end position="388"/>
    </location>
</feature>
<accession>A0A178Z9P0</accession>
<feature type="transmembrane region" description="Helical" evidence="6">
    <location>
        <begin position="107"/>
        <end position="130"/>
    </location>
</feature>
<evidence type="ECO:0008006" key="9">
    <source>
        <dbReference type="Google" id="ProtNLM"/>
    </source>
</evidence>
<dbReference type="Proteomes" id="UP000078343">
    <property type="component" value="Unassembled WGS sequence"/>
</dbReference>
<feature type="transmembrane region" description="Helical" evidence="6">
    <location>
        <begin position="400"/>
        <end position="419"/>
    </location>
</feature>
<keyword evidence="2" id="KW-0813">Transport</keyword>
<feature type="transmembrane region" description="Helical" evidence="6">
    <location>
        <begin position="338"/>
        <end position="356"/>
    </location>
</feature>
<proteinExistence type="predicted"/>
<dbReference type="AlphaFoldDB" id="A0A178Z9P0"/>
<dbReference type="PANTHER" id="PTHR43791">
    <property type="entry name" value="PERMEASE-RELATED"/>
    <property type="match status" value="1"/>
</dbReference>
<evidence type="ECO:0000256" key="3">
    <source>
        <dbReference type="ARBA" id="ARBA00022692"/>
    </source>
</evidence>
<feature type="transmembrane region" description="Helical" evidence="6">
    <location>
        <begin position="60"/>
        <end position="87"/>
    </location>
</feature>
<feature type="transmembrane region" description="Helical" evidence="6">
    <location>
        <begin position="210"/>
        <end position="230"/>
    </location>
</feature>
<organism evidence="7 8">
    <name type="scientific">Fonsecaea erecta</name>
    <dbReference type="NCBI Taxonomy" id="1367422"/>
    <lineage>
        <taxon>Eukaryota</taxon>
        <taxon>Fungi</taxon>
        <taxon>Dikarya</taxon>
        <taxon>Ascomycota</taxon>
        <taxon>Pezizomycotina</taxon>
        <taxon>Eurotiomycetes</taxon>
        <taxon>Chaetothyriomycetidae</taxon>
        <taxon>Chaetothyriales</taxon>
        <taxon>Herpotrichiellaceae</taxon>
        <taxon>Fonsecaea</taxon>
    </lineage>
</organism>
<protein>
    <recommendedName>
        <fullName evidence="9">Major facilitator superfamily (MFS) profile domain-containing protein</fullName>
    </recommendedName>
</protein>
<sequence length="499" mass="55286">MADLGDKIAASVVEHDEETQQPVKTSKQVDEAHRFIQEHSEIEWTAEEERKLLWKIDLRVIIMLVIANILTGCDSGTYGIAAIFGMIRDLKLYTIENPETGQLDLTRYSWSNSILTFGLLLGQYPLLLLAQKVPIGNFVGTMVLRFFYGFAGAGLPACVLLSPMWWTTEEQPLRIGLWMTGSSIGAIVGQSLDYAAASIKGEFHNSPWKWMYLLLGSLTVAYSVIFGLFFPDNPMKARFLTERERNIAVRRLQKNQTGIQTRKFKPKQVWEALTDPQIWLLCVSTFAFAFATAALGSFGAIVLEGFGFSEFRTVQLYMPASGIAIIAMPASGFRNARIIIAIAFVFPSIIAYALLWKLPRSNQGGLLASLYLTVLFYGSLIQTLGLLASNIAGYTKKTTANSMIFTVSSIGGITGPFAFKGSQAAEGFPTGMIILMVTMAATEVSLIALLLYYKHFNHRRDLAQAAPGAAEALRSAFTKEQAAFLDLTEHQNPYFRYSY</sequence>
<dbReference type="GeneID" id="30013844"/>
<keyword evidence="4 6" id="KW-1133">Transmembrane helix</keyword>
<feature type="transmembrane region" description="Helical" evidence="6">
    <location>
        <begin position="431"/>
        <end position="453"/>
    </location>
</feature>
<dbReference type="GO" id="GO:0016020">
    <property type="term" value="C:membrane"/>
    <property type="evidence" value="ECO:0007669"/>
    <property type="project" value="UniProtKB-SubCell"/>
</dbReference>
<evidence type="ECO:0000256" key="1">
    <source>
        <dbReference type="ARBA" id="ARBA00004141"/>
    </source>
</evidence>